<reference evidence="1" key="1">
    <citation type="submission" date="2019-08" db="EMBL/GenBank/DDBJ databases">
        <authorList>
            <person name="Kucharzyk K."/>
            <person name="Murdoch R.W."/>
            <person name="Higgins S."/>
            <person name="Loffler F."/>
        </authorList>
    </citation>
    <scope>NUCLEOTIDE SEQUENCE</scope>
</reference>
<accession>A0A645BMN3</accession>
<organism evidence="1">
    <name type="scientific">bioreactor metagenome</name>
    <dbReference type="NCBI Taxonomy" id="1076179"/>
    <lineage>
        <taxon>unclassified sequences</taxon>
        <taxon>metagenomes</taxon>
        <taxon>ecological metagenomes</taxon>
    </lineage>
</organism>
<name>A0A645BMN3_9ZZZZ</name>
<sequence length="155" mass="18007">MQQLAADRLPEPVAVEHFQTADDGRRIIIDFRNPVNAFDLEFIGRIGEQSLGGQRIVARGQIDHEFPGLDQLRGIGGPAIAALQLHRLHRGGEFDESPARIRHLERGCHRPFGALLGHRQLPHQIVEPDHFTRRRRRRFRRRRYRASQRDRRAHS</sequence>
<protein>
    <submittedName>
        <fullName evidence="1">Uncharacterized protein</fullName>
    </submittedName>
</protein>
<evidence type="ECO:0000313" key="1">
    <source>
        <dbReference type="EMBL" id="MPM66740.1"/>
    </source>
</evidence>
<gene>
    <name evidence="1" type="ORF">SDC9_113651</name>
</gene>
<proteinExistence type="predicted"/>
<dbReference type="EMBL" id="VSSQ01021270">
    <property type="protein sequence ID" value="MPM66740.1"/>
    <property type="molecule type" value="Genomic_DNA"/>
</dbReference>
<comment type="caution">
    <text evidence="1">The sequence shown here is derived from an EMBL/GenBank/DDBJ whole genome shotgun (WGS) entry which is preliminary data.</text>
</comment>
<dbReference type="AlphaFoldDB" id="A0A645BMN3"/>